<evidence type="ECO:0000259" key="7">
    <source>
        <dbReference type="Pfam" id="PF02668"/>
    </source>
</evidence>
<keyword evidence="3" id="KW-0560">Oxidoreductase</keyword>
<evidence type="ECO:0000313" key="8">
    <source>
        <dbReference type="EMBL" id="BBL78610.1"/>
    </source>
</evidence>
<evidence type="ECO:0000256" key="1">
    <source>
        <dbReference type="ARBA" id="ARBA00008425"/>
    </source>
</evidence>
<evidence type="ECO:0000256" key="4">
    <source>
        <dbReference type="ARBA" id="ARBA00023004"/>
    </source>
</evidence>
<dbReference type="Proteomes" id="UP000318065">
    <property type="component" value="Chromosome"/>
</dbReference>
<feature type="binding site" evidence="5">
    <location>
        <position position="288"/>
    </location>
    <ligand>
        <name>2-oxoglutarate</name>
        <dbReference type="ChEBI" id="CHEBI:16810"/>
    </ligand>
</feature>
<dbReference type="RefSeq" id="WP_143526733.1">
    <property type="nucleotide sequence ID" value="NZ_AP019791.1"/>
</dbReference>
<accession>A0A510HF87</accession>
<evidence type="ECO:0000256" key="5">
    <source>
        <dbReference type="PIRSR" id="PIRSR019543-1"/>
    </source>
</evidence>
<evidence type="ECO:0000256" key="2">
    <source>
        <dbReference type="ARBA" id="ARBA00022723"/>
    </source>
</evidence>
<dbReference type="Pfam" id="PF02668">
    <property type="entry name" value="TauD"/>
    <property type="match status" value="1"/>
</dbReference>
<comment type="similarity">
    <text evidence="1">Belongs to the clavaminate synthase family.</text>
</comment>
<dbReference type="InterPro" id="IPR042098">
    <property type="entry name" value="TauD-like_sf"/>
</dbReference>
<feature type="binding site" evidence="6">
    <location>
        <position position="146"/>
    </location>
    <ligand>
        <name>Fe cation</name>
        <dbReference type="ChEBI" id="CHEBI:24875"/>
    </ligand>
</feature>
<dbReference type="AlphaFoldDB" id="A0A510HF87"/>
<evidence type="ECO:0000256" key="3">
    <source>
        <dbReference type="ARBA" id="ARBA00023002"/>
    </source>
</evidence>
<dbReference type="EMBL" id="AP019791">
    <property type="protein sequence ID" value="BBL78610.1"/>
    <property type="molecule type" value="Genomic_DNA"/>
</dbReference>
<feature type="binding site" evidence="6">
    <location>
        <position position="274"/>
    </location>
    <ligand>
        <name>Fe cation</name>
        <dbReference type="ChEBI" id="CHEBI:24875"/>
    </ligand>
</feature>
<feature type="domain" description="TauD/TfdA-like" evidence="7">
    <location>
        <begin position="185"/>
        <end position="293"/>
    </location>
</feature>
<keyword evidence="2 6" id="KW-0479">Metal-binding</keyword>
<feature type="binding site" evidence="5">
    <location>
        <position position="292"/>
    </location>
    <ligand>
        <name>2-oxoglutarate</name>
        <dbReference type="ChEBI" id="CHEBI:16810"/>
    </ligand>
</feature>
<feature type="binding site" evidence="5">
    <location>
        <position position="173"/>
    </location>
    <ligand>
        <name>2-oxoglutarate</name>
        <dbReference type="ChEBI" id="CHEBI:16810"/>
    </ligand>
</feature>
<dbReference type="GO" id="GO:0016491">
    <property type="term" value="F:oxidoreductase activity"/>
    <property type="evidence" value="ECO:0007669"/>
    <property type="project" value="UniProtKB-KW"/>
</dbReference>
<organism evidence="8 9">
    <name type="scientific">Rubrobacter xylanophilus</name>
    <dbReference type="NCBI Taxonomy" id="49319"/>
    <lineage>
        <taxon>Bacteria</taxon>
        <taxon>Bacillati</taxon>
        <taxon>Actinomycetota</taxon>
        <taxon>Rubrobacteria</taxon>
        <taxon>Rubrobacterales</taxon>
        <taxon>Rubrobacteraceae</taxon>
        <taxon>Rubrobacter</taxon>
    </lineage>
</organism>
<evidence type="ECO:0000313" key="9">
    <source>
        <dbReference type="Proteomes" id="UP000318065"/>
    </source>
</evidence>
<dbReference type="InterPro" id="IPR014503">
    <property type="entry name" value="Clavaminate_syn-like"/>
</dbReference>
<sequence length="315" mass="35398">MHRIELTAEEVEQALPVVREALARHGSVENPSFLEEATVYAHELPRRLRAFLNAFRLREPSGVCVVAGYPVDDAEIGPTPSDWRKPAEKPPAAEHEVFLALCGSLLGDLFAWAHQRDGLICQDLVPIERDAEAMLGSGSALELVWHTEDARYAYRGDYIGLMCLRNPDAVPTTYASIDDVELDPERAAPLFEPRFVFRPDPSHPTDKGCEQAAVLFGDPSSPYLRFDPYSMDRPEDEEARAAMDYLAGELDRRLTGVALRPGECLFIDNYKVVHGRSAFKARFDGTDRWLKRVNVTRDLRRSRSARKGVAGRLMF</sequence>
<dbReference type="OrthoDB" id="3872700at2"/>
<protein>
    <submittedName>
        <fullName evidence="8">L-asparagine oxygenase</fullName>
    </submittedName>
</protein>
<gene>
    <name evidence="8" type="primary">asnO</name>
    <name evidence="8" type="ORF">RxyAA322_04640</name>
</gene>
<dbReference type="SUPFAM" id="SSF51197">
    <property type="entry name" value="Clavaminate synthase-like"/>
    <property type="match status" value="1"/>
</dbReference>
<keyword evidence="9" id="KW-1185">Reference proteome</keyword>
<dbReference type="GO" id="GO:0005506">
    <property type="term" value="F:iron ion binding"/>
    <property type="evidence" value="ECO:0007669"/>
    <property type="project" value="InterPro"/>
</dbReference>
<reference evidence="8" key="1">
    <citation type="journal article" date="2019" name="Microbiol. Resour. Announc.">
        <title>Complete Genome Sequence of Rubrobacter xylanophilus Strain AA3-22, Isolated from Arima Onsen in Japan.</title>
        <authorList>
            <person name="Tomariguchi N."/>
            <person name="Miyazaki K."/>
        </authorList>
    </citation>
    <scope>NUCLEOTIDE SEQUENCE [LARGE SCALE GENOMIC DNA]</scope>
    <source>
        <strain evidence="8">AA3-22</strain>
    </source>
</reference>
<keyword evidence="4 6" id="KW-0408">Iron</keyword>
<dbReference type="PIRSF" id="PIRSF019543">
    <property type="entry name" value="Clavaminate_syn"/>
    <property type="match status" value="1"/>
</dbReference>
<name>A0A510HF87_9ACTN</name>
<feature type="binding site" evidence="6">
    <location>
        <position position="148"/>
    </location>
    <ligand>
        <name>Fe cation</name>
        <dbReference type="ChEBI" id="CHEBI:24875"/>
    </ligand>
</feature>
<evidence type="ECO:0000256" key="6">
    <source>
        <dbReference type="PIRSR" id="PIRSR019543-2"/>
    </source>
</evidence>
<proteinExistence type="inferred from homology"/>
<dbReference type="InterPro" id="IPR003819">
    <property type="entry name" value="TauD/TfdA-like"/>
</dbReference>
<dbReference type="Gene3D" id="3.60.130.10">
    <property type="entry name" value="Clavaminate synthase-like"/>
    <property type="match status" value="1"/>
</dbReference>